<dbReference type="Gene3D" id="3.40.50.150">
    <property type="entry name" value="Vaccinia Virus protein VP39"/>
    <property type="match status" value="1"/>
</dbReference>
<dbReference type="SUPFAM" id="SSF53335">
    <property type="entry name" value="S-adenosyl-L-methionine-dependent methyltransferases"/>
    <property type="match status" value="1"/>
</dbReference>
<protein>
    <submittedName>
        <fullName evidence="1">Uncharacterized protein</fullName>
    </submittedName>
</protein>
<dbReference type="CDD" id="cd02440">
    <property type="entry name" value="AdoMet_MTases"/>
    <property type="match status" value="1"/>
</dbReference>
<proteinExistence type="predicted"/>
<evidence type="ECO:0000313" key="1">
    <source>
        <dbReference type="EMBL" id="OGC46435.1"/>
    </source>
</evidence>
<organism evidence="1 2">
    <name type="scientific">candidate division WWE3 bacterium RBG_19FT_COMBO_34_6</name>
    <dbReference type="NCBI Taxonomy" id="1802612"/>
    <lineage>
        <taxon>Bacteria</taxon>
        <taxon>Katanobacteria</taxon>
    </lineage>
</organism>
<evidence type="ECO:0000313" key="2">
    <source>
        <dbReference type="Proteomes" id="UP000178615"/>
    </source>
</evidence>
<comment type="caution">
    <text evidence="1">The sequence shown here is derived from an EMBL/GenBank/DDBJ whole genome shotgun (WGS) entry which is preliminary data.</text>
</comment>
<gene>
    <name evidence="1" type="ORF">A2V49_02785</name>
</gene>
<dbReference type="EMBL" id="MEUV01000004">
    <property type="protein sequence ID" value="OGC46435.1"/>
    <property type="molecule type" value="Genomic_DNA"/>
</dbReference>
<dbReference type="Proteomes" id="UP000178615">
    <property type="component" value="Unassembled WGS sequence"/>
</dbReference>
<name>A0A1F4UN82_UNCKA</name>
<dbReference type="AlphaFoldDB" id="A0A1F4UN82"/>
<dbReference type="PANTHER" id="PTHR43861:SF1">
    <property type="entry name" value="TRANS-ACONITATE 2-METHYLTRANSFERASE"/>
    <property type="match status" value="1"/>
</dbReference>
<dbReference type="PANTHER" id="PTHR43861">
    <property type="entry name" value="TRANS-ACONITATE 2-METHYLTRANSFERASE-RELATED"/>
    <property type="match status" value="1"/>
</dbReference>
<reference evidence="1 2" key="1">
    <citation type="journal article" date="2016" name="Nat. Commun.">
        <title>Thousands of microbial genomes shed light on interconnected biogeochemical processes in an aquifer system.</title>
        <authorList>
            <person name="Anantharaman K."/>
            <person name="Brown C.T."/>
            <person name="Hug L.A."/>
            <person name="Sharon I."/>
            <person name="Castelle C.J."/>
            <person name="Probst A.J."/>
            <person name="Thomas B.C."/>
            <person name="Singh A."/>
            <person name="Wilkins M.J."/>
            <person name="Karaoz U."/>
            <person name="Brodie E.L."/>
            <person name="Williams K.H."/>
            <person name="Hubbard S.S."/>
            <person name="Banfield J.F."/>
        </authorList>
    </citation>
    <scope>NUCLEOTIDE SEQUENCE [LARGE SCALE GENOMIC DNA]</scope>
</reference>
<dbReference type="Pfam" id="PF13489">
    <property type="entry name" value="Methyltransf_23"/>
    <property type="match status" value="1"/>
</dbReference>
<accession>A0A1F4UN82</accession>
<dbReference type="InterPro" id="IPR029063">
    <property type="entry name" value="SAM-dependent_MTases_sf"/>
</dbReference>
<sequence>MGSSNWNKMTNWYDSMVGDEGHKYHRDYAIPTILKLLNPQKDQLFLDAGCGQGILSPYITRSGGKYIGFDPSDQMIRNAIARHSNNGIFFCEKIENINNNSKVQGKFFDGITFLFSIQDIKNIEEGFKNVSKLLKPDGKIIIFMMHPCFRIPRQSGWGEDKKRKLIYRRLDRYLSAGVIPLDVKVRYKGKKITSYFYHRPLNFYFELFKKNNLFVENLIEIPEQKPGYSEFPTFLALSLKKNKVS</sequence>